<name>A0AAV8VGS9_9CUCU</name>
<dbReference type="EMBL" id="JANEYG010000100">
    <property type="protein sequence ID" value="KAJ8913175.1"/>
    <property type="molecule type" value="Genomic_DNA"/>
</dbReference>
<organism evidence="1 2">
    <name type="scientific">Exocentrus adspersus</name>
    <dbReference type="NCBI Taxonomy" id="1586481"/>
    <lineage>
        <taxon>Eukaryota</taxon>
        <taxon>Metazoa</taxon>
        <taxon>Ecdysozoa</taxon>
        <taxon>Arthropoda</taxon>
        <taxon>Hexapoda</taxon>
        <taxon>Insecta</taxon>
        <taxon>Pterygota</taxon>
        <taxon>Neoptera</taxon>
        <taxon>Endopterygota</taxon>
        <taxon>Coleoptera</taxon>
        <taxon>Polyphaga</taxon>
        <taxon>Cucujiformia</taxon>
        <taxon>Chrysomeloidea</taxon>
        <taxon>Cerambycidae</taxon>
        <taxon>Lamiinae</taxon>
        <taxon>Acanthocinini</taxon>
        <taxon>Exocentrus</taxon>
    </lineage>
</organism>
<evidence type="ECO:0000313" key="1">
    <source>
        <dbReference type="EMBL" id="KAJ8913175.1"/>
    </source>
</evidence>
<sequence length="62" mass="7015">MLGAAFLSAFICAEYMADSQRSKIKRHGIIVTDVNQTAAFLIDTAEKCIIKRINRIHHQRQA</sequence>
<accession>A0AAV8VGS9</accession>
<keyword evidence="2" id="KW-1185">Reference proteome</keyword>
<gene>
    <name evidence="1" type="ORF">NQ315_009012</name>
</gene>
<comment type="caution">
    <text evidence="1">The sequence shown here is derived from an EMBL/GenBank/DDBJ whole genome shotgun (WGS) entry which is preliminary data.</text>
</comment>
<reference evidence="1 2" key="1">
    <citation type="journal article" date="2023" name="Insect Mol. Biol.">
        <title>Genome sequencing provides insights into the evolution of gene families encoding plant cell wall-degrading enzymes in longhorned beetles.</title>
        <authorList>
            <person name="Shin N.R."/>
            <person name="Okamura Y."/>
            <person name="Kirsch R."/>
            <person name="Pauchet Y."/>
        </authorList>
    </citation>
    <scope>NUCLEOTIDE SEQUENCE [LARGE SCALE GENOMIC DNA]</scope>
    <source>
        <strain evidence="1">EAD_L_NR</strain>
    </source>
</reference>
<evidence type="ECO:0000313" key="2">
    <source>
        <dbReference type="Proteomes" id="UP001159042"/>
    </source>
</evidence>
<dbReference type="AlphaFoldDB" id="A0AAV8VGS9"/>
<dbReference type="Proteomes" id="UP001159042">
    <property type="component" value="Unassembled WGS sequence"/>
</dbReference>
<proteinExistence type="predicted"/>
<protein>
    <submittedName>
        <fullName evidence="1">Uncharacterized protein</fullName>
    </submittedName>
</protein>